<proteinExistence type="inferred from homology"/>
<accession>A0ABW6W5G4</accession>
<dbReference type="SUPFAM" id="SSF88659">
    <property type="entry name" value="Sigma3 and sigma4 domains of RNA polymerase sigma factors"/>
    <property type="match status" value="1"/>
</dbReference>
<dbReference type="InterPro" id="IPR013325">
    <property type="entry name" value="RNA_pol_sigma_r2"/>
</dbReference>
<dbReference type="InterPro" id="IPR014284">
    <property type="entry name" value="RNA_pol_sigma-70_dom"/>
</dbReference>
<evidence type="ECO:0000256" key="3">
    <source>
        <dbReference type="ARBA" id="ARBA00023082"/>
    </source>
</evidence>
<sequence length="164" mass="18615">MEEKLAALRYEHGAAVERYLLNFTGGNRTETEDLLQETMIRTWRNLDRMPPEGEQTRRWLYTVARNVAIDAVRAKKVRPPEVELIEATSVAHSDETMETVMALHSLSHAVNSLSSQHRAVVHELYIQGRSVAETARRLGLPVGTVKSRAHYAMRTLRRAIDSPV</sequence>
<evidence type="ECO:0000256" key="5">
    <source>
        <dbReference type="ARBA" id="ARBA00023163"/>
    </source>
</evidence>
<evidence type="ECO:0000313" key="8">
    <source>
        <dbReference type="EMBL" id="MFF5288544.1"/>
    </source>
</evidence>
<feature type="domain" description="RNA polymerase sigma-70 region 2" evidence="6">
    <location>
        <begin position="12"/>
        <end position="76"/>
    </location>
</feature>
<keyword evidence="5" id="KW-0804">Transcription</keyword>
<name>A0ABW6W5G4_9ACTN</name>
<dbReference type="NCBIfam" id="TIGR02937">
    <property type="entry name" value="sigma70-ECF"/>
    <property type="match status" value="1"/>
</dbReference>
<dbReference type="RefSeq" id="WP_020508894.1">
    <property type="nucleotide sequence ID" value="NZ_JBIAZU010000001.1"/>
</dbReference>
<dbReference type="InterPro" id="IPR036388">
    <property type="entry name" value="WH-like_DNA-bd_sf"/>
</dbReference>
<evidence type="ECO:0000256" key="2">
    <source>
        <dbReference type="ARBA" id="ARBA00023015"/>
    </source>
</evidence>
<feature type="domain" description="RNA polymerase sigma-70 region 4" evidence="7">
    <location>
        <begin position="110"/>
        <end position="157"/>
    </location>
</feature>
<evidence type="ECO:0000256" key="1">
    <source>
        <dbReference type="ARBA" id="ARBA00010641"/>
    </source>
</evidence>
<protein>
    <submittedName>
        <fullName evidence="8">Sigma-70 family RNA polymerase sigma factor</fullName>
    </submittedName>
</protein>
<keyword evidence="4" id="KW-0238">DNA-binding</keyword>
<dbReference type="PANTHER" id="PTHR43133:SF52">
    <property type="entry name" value="ECF RNA POLYMERASE SIGMA FACTOR SIGL"/>
    <property type="match status" value="1"/>
</dbReference>
<evidence type="ECO:0000259" key="7">
    <source>
        <dbReference type="Pfam" id="PF04545"/>
    </source>
</evidence>
<dbReference type="InterPro" id="IPR039425">
    <property type="entry name" value="RNA_pol_sigma-70-like"/>
</dbReference>
<dbReference type="Pfam" id="PF04542">
    <property type="entry name" value="Sigma70_r2"/>
    <property type="match status" value="1"/>
</dbReference>
<dbReference type="SUPFAM" id="SSF88946">
    <property type="entry name" value="Sigma2 domain of RNA polymerase sigma factors"/>
    <property type="match status" value="1"/>
</dbReference>
<dbReference type="InterPro" id="IPR007627">
    <property type="entry name" value="RNA_pol_sigma70_r2"/>
</dbReference>
<dbReference type="Gene3D" id="1.10.10.10">
    <property type="entry name" value="Winged helix-like DNA-binding domain superfamily/Winged helix DNA-binding domain"/>
    <property type="match status" value="1"/>
</dbReference>
<dbReference type="Pfam" id="PF04545">
    <property type="entry name" value="Sigma70_r4"/>
    <property type="match status" value="1"/>
</dbReference>
<evidence type="ECO:0000256" key="4">
    <source>
        <dbReference type="ARBA" id="ARBA00023125"/>
    </source>
</evidence>
<dbReference type="InterPro" id="IPR013324">
    <property type="entry name" value="RNA_pol_sigma_r3/r4-like"/>
</dbReference>
<comment type="similarity">
    <text evidence="1">Belongs to the sigma-70 factor family. ECF subfamily.</text>
</comment>
<organism evidence="8 9">
    <name type="scientific">Paractinoplanes globisporus</name>
    <dbReference type="NCBI Taxonomy" id="113565"/>
    <lineage>
        <taxon>Bacteria</taxon>
        <taxon>Bacillati</taxon>
        <taxon>Actinomycetota</taxon>
        <taxon>Actinomycetes</taxon>
        <taxon>Micromonosporales</taxon>
        <taxon>Micromonosporaceae</taxon>
        <taxon>Paractinoplanes</taxon>
    </lineage>
</organism>
<reference evidence="8 9" key="1">
    <citation type="submission" date="2024-10" db="EMBL/GenBank/DDBJ databases">
        <title>The Natural Products Discovery Center: Release of the First 8490 Sequenced Strains for Exploring Actinobacteria Biosynthetic Diversity.</title>
        <authorList>
            <person name="Kalkreuter E."/>
            <person name="Kautsar S.A."/>
            <person name="Yang D."/>
            <person name="Bader C.D."/>
            <person name="Teijaro C.N."/>
            <person name="Fluegel L."/>
            <person name="Davis C.M."/>
            <person name="Simpson J.R."/>
            <person name="Lauterbach L."/>
            <person name="Steele A.D."/>
            <person name="Gui C."/>
            <person name="Meng S."/>
            <person name="Li G."/>
            <person name="Viehrig K."/>
            <person name="Ye F."/>
            <person name="Su P."/>
            <person name="Kiefer A.F."/>
            <person name="Nichols A."/>
            <person name="Cepeda A.J."/>
            <person name="Yan W."/>
            <person name="Fan B."/>
            <person name="Jiang Y."/>
            <person name="Adhikari A."/>
            <person name="Zheng C.-J."/>
            <person name="Schuster L."/>
            <person name="Cowan T.M."/>
            <person name="Smanski M.J."/>
            <person name="Chevrette M.G."/>
            <person name="De Carvalho L.P.S."/>
            <person name="Shen B."/>
        </authorList>
    </citation>
    <scope>NUCLEOTIDE SEQUENCE [LARGE SCALE GENOMIC DNA]</scope>
    <source>
        <strain evidence="8 9">NPDC000087</strain>
    </source>
</reference>
<keyword evidence="3" id="KW-0731">Sigma factor</keyword>
<keyword evidence="9" id="KW-1185">Reference proteome</keyword>
<evidence type="ECO:0000259" key="6">
    <source>
        <dbReference type="Pfam" id="PF04542"/>
    </source>
</evidence>
<comment type="caution">
    <text evidence="8">The sequence shown here is derived from an EMBL/GenBank/DDBJ whole genome shotgun (WGS) entry which is preliminary data.</text>
</comment>
<evidence type="ECO:0000313" key="9">
    <source>
        <dbReference type="Proteomes" id="UP001602245"/>
    </source>
</evidence>
<dbReference type="Gene3D" id="1.10.1740.10">
    <property type="match status" value="1"/>
</dbReference>
<dbReference type="EMBL" id="JBIAZU010000001">
    <property type="protein sequence ID" value="MFF5288544.1"/>
    <property type="molecule type" value="Genomic_DNA"/>
</dbReference>
<dbReference type="InterPro" id="IPR007630">
    <property type="entry name" value="RNA_pol_sigma70_r4"/>
</dbReference>
<keyword evidence="2" id="KW-0805">Transcription regulation</keyword>
<gene>
    <name evidence="8" type="ORF">ACFY35_03845</name>
</gene>
<dbReference type="PANTHER" id="PTHR43133">
    <property type="entry name" value="RNA POLYMERASE ECF-TYPE SIGMA FACTO"/>
    <property type="match status" value="1"/>
</dbReference>
<dbReference type="CDD" id="cd06171">
    <property type="entry name" value="Sigma70_r4"/>
    <property type="match status" value="1"/>
</dbReference>
<dbReference type="Proteomes" id="UP001602245">
    <property type="component" value="Unassembled WGS sequence"/>
</dbReference>